<protein>
    <submittedName>
        <fullName evidence="2">Uncharacterized protein</fullName>
    </submittedName>
</protein>
<gene>
    <name evidence="2" type="ORF">FGO68_gene15575</name>
</gene>
<feature type="region of interest" description="Disordered" evidence="1">
    <location>
        <begin position="1"/>
        <end position="45"/>
    </location>
</feature>
<comment type="caution">
    <text evidence="2">The sequence shown here is derived from an EMBL/GenBank/DDBJ whole genome shotgun (WGS) entry which is preliminary data.</text>
</comment>
<organism evidence="2 3">
    <name type="scientific">Halteria grandinella</name>
    <dbReference type="NCBI Taxonomy" id="5974"/>
    <lineage>
        <taxon>Eukaryota</taxon>
        <taxon>Sar</taxon>
        <taxon>Alveolata</taxon>
        <taxon>Ciliophora</taxon>
        <taxon>Intramacronucleata</taxon>
        <taxon>Spirotrichea</taxon>
        <taxon>Stichotrichia</taxon>
        <taxon>Sporadotrichida</taxon>
        <taxon>Halteriidae</taxon>
        <taxon>Halteria</taxon>
    </lineage>
</organism>
<feature type="compositionally biased region" description="Low complexity" evidence="1">
    <location>
        <begin position="7"/>
        <end position="33"/>
    </location>
</feature>
<sequence>MLEAHCSTLPSTSTSPTPGANSTSSRSSPPLTSFQQTSPPPPAILPQLSSKLLKCKYSPASRSMRVRLNFRRVIIWGGSLG</sequence>
<name>A0A8J8NBE7_HALGN</name>
<evidence type="ECO:0000256" key="1">
    <source>
        <dbReference type="SAM" id="MobiDB-lite"/>
    </source>
</evidence>
<evidence type="ECO:0000313" key="3">
    <source>
        <dbReference type="Proteomes" id="UP000785679"/>
    </source>
</evidence>
<dbReference type="EMBL" id="RRYP01029873">
    <property type="protein sequence ID" value="TNV71380.1"/>
    <property type="molecule type" value="Genomic_DNA"/>
</dbReference>
<evidence type="ECO:0000313" key="2">
    <source>
        <dbReference type="EMBL" id="TNV71380.1"/>
    </source>
</evidence>
<keyword evidence="3" id="KW-1185">Reference proteome</keyword>
<accession>A0A8J8NBE7</accession>
<dbReference type="Proteomes" id="UP000785679">
    <property type="component" value="Unassembled WGS sequence"/>
</dbReference>
<proteinExistence type="predicted"/>
<reference evidence="2" key="1">
    <citation type="submission" date="2019-06" db="EMBL/GenBank/DDBJ databases">
        <authorList>
            <person name="Zheng W."/>
        </authorList>
    </citation>
    <scope>NUCLEOTIDE SEQUENCE</scope>
    <source>
        <strain evidence="2">QDHG01</strain>
    </source>
</reference>
<dbReference type="AlphaFoldDB" id="A0A8J8NBE7"/>